<keyword evidence="3" id="KW-1185">Reference proteome</keyword>
<feature type="chain" id="PRO_5044541827" evidence="1">
    <location>
        <begin position="21"/>
        <end position="137"/>
    </location>
</feature>
<gene>
    <name evidence="2" type="primary">ilvD_0</name>
    <name evidence="4" type="synonym">LOC105269558</name>
    <name evidence="2" type="ORF">g.6136</name>
</gene>
<evidence type="ECO:0000256" key="1">
    <source>
        <dbReference type="SAM" id="SignalP"/>
    </source>
</evidence>
<dbReference type="EMBL" id="GBYB01012091">
    <property type="protein sequence ID" value="JAG81858.1"/>
    <property type="molecule type" value="Transcribed_RNA"/>
</dbReference>
<feature type="signal peptide" evidence="1">
    <location>
        <begin position="1"/>
        <end position="20"/>
    </location>
</feature>
<dbReference type="OrthoDB" id="7701325at2759"/>
<name>A0A0C9RWC8_9HYME</name>
<dbReference type="AlphaFoldDB" id="A0A0C9RWC8"/>
<accession>A0A9R1U4H1</accession>
<evidence type="ECO:0000313" key="3">
    <source>
        <dbReference type="Proteomes" id="UP000694866"/>
    </source>
</evidence>
<reference evidence="4" key="2">
    <citation type="submission" date="2025-04" db="UniProtKB">
        <authorList>
            <consortium name="RefSeq"/>
        </authorList>
    </citation>
    <scope>IDENTIFICATION</scope>
    <source>
        <strain evidence="4">USDA-PBARC FA_bdor</strain>
        <tissue evidence="4">Whole organism</tissue>
    </source>
</reference>
<organism evidence="2">
    <name type="scientific">Fopius arisanus</name>
    <dbReference type="NCBI Taxonomy" id="64838"/>
    <lineage>
        <taxon>Eukaryota</taxon>
        <taxon>Metazoa</taxon>
        <taxon>Ecdysozoa</taxon>
        <taxon>Arthropoda</taxon>
        <taxon>Hexapoda</taxon>
        <taxon>Insecta</taxon>
        <taxon>Pterygota</taxon>
        <taxon>Neoptera</taxon>
        <taxon>Endopterygota</taxon>
        <taxon>Hymenoptera</taxon>
        <taxon>Apocrita</taxon>
        <taxon>Ichneumonoidea</taxon>
        <taxon>Braconidae</taxon>
        <taxon>Opiinae</taxon>
        <taxon>Fopius</taxon>
    </lineage>
</organism>
<protein>
    <submittedName>
        <fullName evidence="2">IlvD_0 protein</fullName>
    </submittedName>
</protein>
<evidence type="ECO:0000313" key="4">
    <source>
        <dbReference type="RefSeq" id="XP_011308204.1"/>
    </source>
</evidence>
<accession>A0A0C9RWC8</accession>
<sequence>MNGWTIFAIACVCFIGGSLGQTSSELEESFGNTNLDDGIDVHTRSKRTLLLKKKIIGAGLLGLGLGVAKGYKLGYHHSPEVHHVYLAPPPPPVRYVEYVDKPVYIERIVEKPVFKSHADYDHQAWSSPEPSSTYGAW</sequence>
<proteinExistence type="predicted"/>
<dbReference type="KEGG" id="fas:105269558"/>
<keyword evidence="1" id="KW-0732">Signal</keyword>
<reference evidence="2" key="1">
    <citation type="submission" date="2015-01" db="EMBL/GenBank/DDBJ databases">
        <title>Transcriptome Assembly of Fopius arisanus.</title>
        <authorList>
            <person name="Geib S."/>
        </authorList>
    </citation>
    <scope>NUCLEOTIDE SEQUENCE</scope>
</reference>
<dbReference type="Proteomes" id="UP000694866">
    <property type="component" value="Unplaced"/>
</dbReference>
<evidence type="ECO:0000313" key="2">
    <source>
        <dbReference type="EMBL" id="JAG81858.1"/>
    </source>
</evidence>
<dbReference type="GeneID" id="105269558"/>
<dbReference type="RefSeq" id="XP_011308204.1">
    <property type="nucleotide sequence ID" value="XM_011309902.1"/>
</dbReference>